<gene>
    <name evidence="1" type="ORF">FHY64_16565</name>
</gene>
<accession>A0A5C5GBY5</accession>
<organism evidence="1 2">
    <name type="scientific">Pelagovum pacificum</name>
    <dbReference type="NCBI Taxonomy" id="2588711"/>
    <lineage>
        <taxon>Bacteria</taxon>
        <taxon>Pseudomonadati</taxon>
        <taxon>Pseudomonadota</taxon>
        <taxon>Alphaproteobacteria</taxon>
        <taxon>Rhodobacterales</taxon>
        <taxon>Paracoccaceae</taxon>
        <taxon>Pelagovum</taxon>
    </lineage>
</organism>
<dbReference type="AlphaFoldDB" id="A0A5C5GBY5"/>
<dbReference type="Proteomes" id="UP000314011">
    <property type="component" value="Unassembled WGS sequence"/>
</dbReference>
<proteinExistence type="predicted"/>
<dbReference type="RefSeq" id="WP_198571735.1">
    <property type="nucleotide sequence ID" value="NZ_CP065915.1"/>
</dbReference>
<protein>
    <submittedName>
        <fullName evidence="1">Uncharacterized protein</fullName>
    </submittedName>
</protein>
<dbReference type="EMBL" id="VFFF01000002">
    <property type="protein sequence ID" value="TNY31617.1"/>
    <property type="molecule type" value="Genomic_DNA"/>
</dbReference>
<evidence type="ECO:0000313" key="2">
    <source>
        <dbReference type="Proteomes" id="UP000314011"/>
    </source>
</evidence>
<reference evidence="1 2" key="1">
    <citation type="submission" date="2019-06" db="EMBL/GenBank/DDBJ databases">
        <title>Genome of new Rhodobacteraceae sp. SM1903.</title>
        <authorList>
            <person name="Ren X."/>
        </authorList>
    </citation>
    <scope>NUCLEOTIDE SEQUENCE [LARGE SCALE GENOMIC DNA]</scope>
    <source>
        <strain evidence="1 2">SM1903</strain>
    </source>
</reference>
<comment type="caution">
    <text evidence="1">The sequence shown here is derived from an EMBL/GenBank/DDBJ whole genome shotgun (WGS) entry which is preliminary data.</text>
</comment>
<name>A0A5C5GBY5_9RHOB</name>
<keyword evidence="2" id="KW-1185">Reference proteome</keyword>
<sequence>MMDFALRPTLLGTLTDFVAGAFGSSDSAEPALVRGFNPDRETLTLTIDDAREGDEIRFRDSRRGCRIEMQGKVIAIIAGVTSSELDSNSIRFRSA</sequence>
<evidence type="ECO:0000313" key="1">
    <source>
        <dbReference type="EMBL" id="TNY31617.1"/>
    </source>
</evidence>